<protein>
    <recommendedName>
        <fullName evidence="1">RNA-directed DNA polymerase</fullName>
        <ecNumber evidence="1">2.7.7.49</ecNumber>
    </recommendedName>
</protein>
<keyword evidence="3" id="KW-0548">Nucleotidyltransferase</keyword>
<dbReference type="Gene3D" id="1.10.1200.30">
    <property type="match status" value="1"/>
</dbReference>
<evidence type="ECO:0000259" key="18">
    <source>
        <dbReference type="PROSITE" id="PS50879"/>
    </source>
</evidence>
<evidence type="ECO:0000256" key="3">
    <source>
        <dbReference type="ARBA" id="ARBA00022695"/>
    </source>
</evidence>
<keyword evidence="10" id="KW-0695">RNA-directed DNA polymerase</keyword>
<dbReference type="SUPFAM" id="SSF47943">
    <property type="entry name" value="Retrovirus capsid protein, N-terminal core domain"/>
    <property type="match status" value="1"/>
</dbReference>
<dbReference type="Pfam" id="PF00429">
    <property type="entry name" value="TLV_coat"/>
    <property type="match status" value="1"/>
</dbReference>
<feature type="transmembrane region" description="Helical" evidence="16">
    <location>
        <begin position="1306"/>
        <end position="1325"/>
    </location>
</feature>
<gene>
    <name evidence="21" type="ORF">HGM15179_015617</name>
</gene>
<evidence type="ECO:0000259" key="17">
    <source>
        <dbReference type="PROSITE" id="PS50876"/>
    </source>
</evidence>
<feature type="region of interest" description="Disordered" evidence="15">
    <location>
        <begin position="1"/>
        <end position="42"/>
    </location>
</feature>
<evidence type="ECO:0000256" key="10">
    <source>
        <dbReference type="ARBA" id="ARBA00022918"/>
    </source>
</evidence>
<dbReference type="SUPFAM" id="SSF46919">
    <property type="entry name" value="N-terminal Zn binding domain of HIV integrase"/>
    <property type="match status" value="1"/>
</dbReference>
<evidence type="ECO:0000256" key="12">
    <source>
        <dbReference type="ARBA" id="ARBA00023268"/>
    </source>
</evidence>
<keyword evidence="13" id="KW-0863">Zinc-finger</keyword>
<dbReference type="PROSITE" id="PS50994">
    <property type="entry name" value="INTEGRASE"/>
    <property type="match status" value="1"/>
</dbReference>
<dbReference type="Gene3D" id="1.10.287.210">
    <property type="match status" value="1"/>
</dbReference>
<dbReference type="Pfam" id="PF00075">
    <property type="entry name" value="RNase_H"/>
    <property type="match status" value="1"/>
</dbReference>
<feature type="DNA-binding region" description="Integrase-type" evidence="14">
    <location>
        <begin position="795"/>
        <end position="842"/>
    </location>
</feature>
<feature type="domain" description="Integrase-type" evidence="17">
    <location>
        <begin position="573"/>
        <end position="614"/>
    </location>
</feature>
<dbReference type="Pfam" id="PF00552">
    <property type="entry name" value="IN_DBD_C"/>
    <property type="match status" value="1"/>
</dbReference>
<evidence type="ECO:0000313" key="22">
    <source>
        <dbReference type="Proteomes" id="UP000796761"/>
    </source>
</evidence>
<keyword evidence="4" id="KW-0540">Nuclease</keyword>
<dbReference type="SUPFAM" id="SSF58069">
    <property type="entry name" value="Virus ectodomain"/>
    <property type="match status" value="1"/>
</dbReference>
<reference evidence="21" key="1">
    <citation type="submission" date="2019-04" db="EMBL/GenBank/DDBJ databases">
        <title>Genome assembly of Zosterops borbonicus 15179.</title>
        <authorList>
            <person name="Leroy T."/>
            <person name="Anselmetti Y."/>
            <person name="Tilak M.-K."/>
            <person name="Nabholz B."/>
        </authorList>
    </citation>
    <scope>NUCLEOTIDE SEQUENCE</scope>
    <source>
        <strain evidence="21">HGM_15179</strain>
        <tissue evidence="21">Muscle</tissue>
    </source>
</reference>
<keyword evidence="16" id="KW-0472">Membrane</keyword>
<dbReference type="EC" id="2.7.7.49" evidence="1"/>
<dbReference type="Proteomes" id="UP000796761">
    <property type="component" value="Unassembled WGS sequence"/>
</dbReference>
<keyword evidence="7" id="KW-0378">Hydrolase</keyword>
<dbReference type="InterPro" id="IPR036397">
    <property type="entry name" value="RNaseH_sf"/>
</dbReference>
<keyword evidence="6" id="KW-0255">Endonuclease</keyword>
<dbReference type="Pfam" id="PF19317">
    <property type="entry name" value="Gag_p24_C"/>
    <property type="match status" value="1"/>
</dbReference>
<evidence type="ECO:0000256" key="9">
    <source>
        <dbReference type="ARBA" id="ARBA00022908"/>
    </source>
</evidence>
<evidence type="ECO:0000256" key="11">
    <source>
        <dbReference type="ARBA" id="ARBA00023125"/>
    </source>
</evidence>
<evidence type="ECO:0000256" key="14">
    <source>
        <dbReference type="PROSITE-ProRule" id="PRU00506"/>
    </source>
</evidence>
<organism evidence="21 22">
    <name type="scientific">Zosterops borbonicus</name>
    <dbReference type="NCBI Taxonomy" id="364589"/>
    <lineage>
        <taxon>Eukaryota</taxon>
        <taxon>Metazoa</taxon>
        <taxon>Chordata</taxon>
        <taxon>Craniata</taxon>
        <taxon>Vertebrata</taxon>
        <taxon>Euteleostomi</taxon>
        <taxon>Archelosauria</taxon>
        <taxon>Archosauria</taxon>
        <taxon>Dinosauria</taxon>
        <taxon>Saurischia</taxon>
        <taxon>Theropoda</taxon>
        <taxon>Coelurosauria</taxon>
        <taxon>Aves</taxon>
        <taxon>Neognathae</taxon>
        <taxon>Neoaves</taxon>
        <taxon>Telluraves</taxon>
        <taxon>Australaves</taxon>
        <taxon>Passeriformes</taxon>
        <taxon>Sylvioidea</taxon>
        <taxon>Zosteropidae</taxon>
        <taxon>Zosterops</taxon>
    </lineage>
</organism>
<dbReference type="Pfam" id="PF00665">
    <property type="entry name" value="rve"/>
    <property type="match status" value="1"/>
</dbReference>
<dbReference type="PROSITE" id="PS50876">
    <property type="entry name" value="ZF_INTEGRASE"/>
    <property type="match status" value="1"/>
</dbReference>
<dbReference type="InterPro" id="IPR008919">
    <property type="entry name" value="Retrov_capsid_N"/>
</dbReference>
<keyword evidence="16" id="KW-0812">Transmembrane</keyword>
<dbReference type="EMBL" id="SWJQ01000699">
    <property type="protein sequence ID" value="TRZ11486.1"/>
    <property type="molecule type" value="Genomic_DNA"/>
</dbReference>
<dbReference type="GO" id="GO:0016032">
    <property type="term" value="P:viral process"/>
    <property type="evidence" value="ECO:0007669"/>
    <property type="project" value="InterPro"/>
</dbReference>
<keyword evidence="2" id="KW-0808">Transferase</keyword>
<dbReference type="SUPFAM" id="SSF47353">
    <property type="entry name" value="Retrovirus capsid dimerization domain-like"/>
    <property type="match status" value="1"/>
</dbReference>
<evidence type="ECO:0000256" key="7">
    <source>
        <dbReference type="ARBA" id="ARBA00022801"/>
    </source>
</evidence>
<evidence type="ECO:0000256" key="8">
    <source>
        <dbReference type="ARBA" id="ARBA00022833"/>
    </source>
</evidence>
<feature type="domain" description="RNase H type-1" evidence="18">
    <location>
        <begin position="431"/>
        <end position="568"/>
    </location>
</feature>
<comment type="caution">
    <text evidence="21">The sequence shown here is derived from an EMBL/GenBank/DDBJ whole genome shotgun (WGS) entry which is preliminary data.</text>
</comment>
<feature type="domain" description="Integrase catalytic" evidence="19">
    <location>
        <begin position="623"/>
        <end position="786"/>
    </location>
</feature>
<keyword evidence="8" id="KW-0862">Zinc</keyword>
<dbReference type="SUPFAM" id="SSF50122">
    <property type="entry name" value="DNA-binding domain of retroviral integrase"/>
    <property type="match status" value="1"/>
</dbReference>
<evidence type="ECO:0000256" key="16">
    <source>
        <dbReference type="SAM" id="Phobius"/>
    </source>
</evidence>
<evidence type="ECO:0000256" key="1">
    <source>
        <dbReference type="ARBA" id="ARBA00012493"/>
    </source>
</evidence>
<dbReference type="Pfam" id="PF03708">
    <property type="entry name" value="Avian_gp85"/>
    <property type="match status" value="1"/>
</dbReference>
<evidence type="ECO:0000259" key="19">
    <source>
        <dbReference type="PROSITE" id="PS50994"/>
    </source>
</evidence>
<dbReference type="Gene3D" id="2.30.30.10">
    <property type="entry name" value="Integrase, C-terminal domain superfamily, retroviral"/>
    <property type="match status" value="1"/>
</dbReference>
<keyword evidence="12" id="KW-0511">Multifunctional enzyme</keyword>
<dbReference type="InterPro" id="IPR017856">
    <property type="entry name" value="Integrase-like_N"/>
</dbReference>
<dbReference type="GO" id="GO:0035613">
    <property type="term" value="F:RNA stem-loop binding"/>
    <property type="evidence" value="ECO:0007669"/>
    <property type="project" value="TreeGrafter"/>
</dbReference>
<dbReference type="GO" id="GO:0015074">
    <property type="term" value="P:DNA integration"/>
    <property type="evidence" value="ECO:0007669"/>
    <property type="project" value="UniProtKB-KW"/>
</dbReference>
<dbReference type="InterPro" id="IPR002156">
    <property type="entry name" value="RNaseH_domain"/>
</dbReference>
<dbReference type="SUPFAM" id="SSF53098">
    <property type="entry name" value="Ribonuclease H-like"/>
    <property type="match status" value="2"/>
</dbReference>
<feature type="compositionally biased region" description="Basic and acidic residues" evidence="15">
    <location>
        <begin position="1"/>
        <end position="11"/>
    </location>
</feature>
<evidence type="ECO:0000256" key="15">
    <source>
        <dbReference type="SAM" id="MobiDB-lite"/>
    </source>
</evidence>
<dbReference type="InterPro" id="IPR045345">
    <property type="entry name" value="Gag_p24_C"/>
</dbReference>
<evidence type="ECO:0000259" key="20">
    <source>
        <dbReference type="PROSITE" id="PS51027"/>
    </source>
</evidence>
<dbReference type="InterPro" id="IPR012337">
    <property type="entry name" value="RNaseH-like_sf"/>
</dbReference>
<dbReference type="Gene3D" id="1.10.10.200">
    <property type="match status" value="1"/>
</dbReference>
<dbReference type="GO" id="GO:0003677">
    <property type="term" value="F:DNA binding"/>
    <property type="evidence" value="ECO:0007669"/>
    <property type="project" value="UniProtKB-KW"/>
</dbReference>
<dbReference type="PROSITE" id="PS51027">
    <property type="entry name" value="INTEGRASE_DBD"/>
    <property type="match status" value="1"/>
</dbReference>
<dbReference type="InterPro" id="IPR001037">
    <property type="entry name" value="Integrase_C_retrovir"/>
</dbReference>
<evidence type="ECO:0000256" key="13">
    <source>
        <dbReference type="PROSITE-ProRule" id="PRU00450"/>
    </source>
</evidence>
<evidence type="ECO:0000256" key="2">
    <source>
        <dbReference type="ARBA" id="ARBA00022679"/>
    </source>
</evidence>
<dbReference type="PANTHER" id="PTHR41694">
    <property type="entry name" value="ENDOGENOUS RETROVIRUS GROUP K MEMBER POL PROTEIN"/>
    <property type="match status" value="1"/>
</dbReference>
<keyword evidence="5" id="KW-0479">Metal-binding</keyword>
<keyword evidence="9" id="KW-0229">DNA integration</keyword>
<dbReference type="InterPro" id="IPR008916">
    <property type="entry name" value="Retrov_capsid_C"/>
</dbReference>
<sequence>MFRRGSPKEGARPVPSGSHAPSSGSHALESEEECLSSRSDSPRIPSLAPVIYKRTRGGHNERANWQQLSQHVIKELMKALKEYGHSSPYFLGLLNGQLTRSVVVPHDLNYLFRCLHSKTEYQLWEATWKALLSDALPSLLEAPETAVDNEGNLITLKHLMGEGSWESPQKQAEGIPSEVLGAVAKLAEKAFITMRPSGPLQSYLDVFQGPNEHYLHFVERLTAAVEQQEEDEVARGRLLQSLAFKHANEICKRAILTLPRDPRPTLQDFVKVVTEANRCDPDLPFRFIILGELPHLHGMIFQWDKRVTTLPRKDRGRRDPLLIIEWVFLSHQRSKRMTCPQELMADLIRKARIRIRELAGCDFECIHVPIKVKSGQITKAMLEHLLQENEALQFALDSYTGQIFVHRPAHKIFNSDAQFRLALKSVQSNKPLEALTIFTDASGGSHKSVVTWKDPQTQRWESDRAEVEGSPQVAELAAVVRAFERFSEPFNLVTDSAYVAGVVSRAENSILQEVSNIALYKLLSKLVKLISHRKQPFYVVHTRSHTDLPGFIAEGNRRADALAAPAAIAPLPDIYQQAKISHQLFHQNVPGLVRQFHLTRDQAKAIVATCPSCQRHAVPTMHAGVNPRGLRSNEIWQMDVTHFSQFGKLKYVHVSVDTFSGAVFASAHTGEKSVDVKKHLLQAFSFMGIPKLIKTDNGPGYASKEFCTFLQQWGVEHRTGIPYSSTGQAIVERTHQNIKRVLAQQDKIHKLDTPQIRLARALFTLNFLNCSFESMNPPIIRHFGGDPNFKVKERPPVLVKDPETLRTEGPLDLITWGRGYTCVSAPDGVKWVPAKWVRPYVPKASSKGNKLAGEVSWRRKKKLVVQSARRNPNLSSQFLSGSIFNPFCLFSSSSRSQPTRPAFRAPVAECRLLQLVMCFGFLAGTVGWIVPQPKANVWRTLAMAMGQDHICLSQGSAQNPISSCLMGIPLKEDEFPPALLNFKAEYNKQTPSRHTRARLLEEFRLQRKIKLPVINPLILWRDWVSTSLPRSDSEPQELELLGSSPAPFCVQFVFTPPPGQENLFTRVLQIKDAYLANPWCENIAHVKMASTPGILPLSLPKGVFLICGDWAFTGIPSRLVGGPCTLGKLSLLAPNKTTIMDWIVQNSSSHSTVQKRDLTNLDPDCESEIIHWSRAKATAITVFLPWVSVAKAMGELGRLECWVAKQANVISNALAGLLQDEDVTRQATLQNRVAIDYLLLLHHHTCEEFEGLCCFNLSSRAEDVQQSIRKLRDMVQDIKKESKDWWDNLFGNWGLSGWLNSIVKTGALILFILLFGITCGVILRFTSRMITNATSALSVNSVWATAPPAEEMELQDFPPADIAIDSMDPENYVPDFEGHWPPKYEEWMTKQPWFAECYPESDFLPPPLQYASF</sequence>
<dbReference type="GO" id="GO:0004523">
    <property type="term" value="F:RNA-DNA hybrid ribonuclease activity"/>
    <property type="evidence" value="ECO:0007669"/>
    <property type="project" value="InterPro"/>
</dbReference>
<keyword evidence="11" id="KW-0238">DNA-binding</keyword>
<dbReference type="Gene3D" id="3.30.420.10">
    <property type="entry name" value="Ribonuclease H-like superfamily/Ribonuclease H"/>
    <property type="match status" value="2"/>
</dbReference>
<dbReference type="Gene3D" id="1.10.375.10">
    <property type="entry name" value="Human Immunodeficiency Virus Type 1 Capsid Protein"/>
    <property type="match status" value="1"/>
</dbReference>
<feature type="compositionally biased region" description="Low complexity" evidence="15">
    <location>
        <begin position="15"/>
        <end position="27"/>
    </location>
</feature>
<dbReference type="Pfam" id="PF02022">
    <property type="entry name" value="Integrase_Zn"/>
    <property type="match status" value="1"/>
</dbReference>
<dbReference type="Pfam" id="PF00607">
    <property type="entry name" value="Gag_p24"/>
    <property type="match status" value="1"/>
</dbReference>
<evidence type="ECO:0000313" key="21">
    <source>
        <dbReference type="EMBL" id="TRZ11486.1"/>
    </source>
</evidence>
<dbReference type="PROSITE" id="PS50879">
    <property type="entry name" value="RNASE_H_1"/>
    <property type="match status" value="1"/>
</dbReference>
<dbReference type="PANTHER" id="PTHR41694:SF4">
    <property type="entry name" value="ENDOGENOUS RETROVIRUS GROUP K MEMBER 10 POL PROTEIN-RELATED"/>
    <property type="match status" value="1"/>
</dbReference>
<evidence type="ECO:0000256" key="5">
    <source>
        <dbReference type="ARBA" id="ARBA00022723"/>
    </source>
</evidence>
<dbReference type="InterPro" id="IPR036862">
    <property type="entry name" value="Integrase_C_dom_sf_retrovir"/>
</dbReference>
<keyword evidence="22" id="KW-1185">Reference proteome</keyword>
<name>A0A8K1G4H7_9PASS</name>
<evidence type="ECO:0000256" key="4">
    <source>
        <dbReference type="ARBA" id="ARBA00022722"/>
    </source>
</evidence>
<feature type="domain" description="Integrase-type" evidence="20">
    <location>
        <begin position="795"/>
        <end position="842"/>
    </location>
</feature>
<accession>A0A8K1G4H7</accession>
<dbReference type="GO" id="GO:0003964">
    <property type="term" value="F:RNA-directed DNA polymerase activity"/>
    <property type="evidence" value="ECO:0007669"/>
    <property type="project" value="UniProtKB-KW"/>
</dbReference>
<dbReference type="GO" id="GO:0008270">
    <property type="term" value="F:zinc ion binding"/>
    <property type="evidence" value="ECO:0007669"/>
    <property type="project" value="UniProtKB-KW"/>
</dbReference>
<evidence type="ECO:0000256" key="6">
    <source>
        <dbReference type="ARBA" id="ARBA00022759"/>
    </source>
</evidence>
<keyword evidence="16" id="KW-1133">Transmembrane helix</keyword>
<proteinExistence type="predicted"/>
<dbReference type="InterPro" id="IPR001584">
    <property type="entry name" value="Integrase_cat-core"/>
</dbReference>
<dbReference type="OrthoDB" id="10420885at2759"/>
<dbReference type="InterPro" id="IPR003308">
    <property type="entry name" value="Integrase_Zn-bd_dom_N"/>
</dbReference>
<dbReference type="InterPro" id="IPR005166">
    <property type="entry name" value="RSV_p95_env"/>
</dbReference>
<dbReference type="InterPro" id="IPR018154">
    <property type="entry name" value="TLV/ENV_coat_polyprotein"/>
</dbReference>